<reference evidence="2" key="1">
    <citation type="submission" date="2022-11" db="EMBL/GenBank/DDBJ databases">
        <title>Lacinutrix neustonica HL-RS19T sp. nov., isolated from the surface microlayer sample of brackish Lake Shihwa.</title>
        <authorList>
            <person name="Choi J.Y."/>
            <person name="Hwang C.Y."/>
        </authorList>
    </citation>
    <scope>NUCLEOTIDE SEQUENCE</scope>
    <source>
        <strain evidence="2">HL-RS19</strain>
    </source>
</reference>
<dbReference type="GO" id="GO:0004519">
    <property type="term" value="F:endonuclease activity"/>
    <property type="evidence" value="ECO:0007669"/>
    <property type="project" value="UniProtKB-KW"/>
</dbReference>
<protein>
    <submittedName>
        <fullName evidence="2">Endonuclease/exonuclease/phosphatase family protein</fullName>
    </submittedName>
</protein>
<keyword evidence="2" id="KW-0255">Endonuclease</keyword>
<dbReference type="InterPro" id="IPR036691">
    <property type="entry name" value="Endo/exonu/phosph_ase_sf"/>
</dbReference>
<dbReference type="KEGG" id="lnu:N7U66_06925"/>
<dbReference type="Pfam" id="PF03372">
    <property type="entry name" value="Exo_endo_phos"/>
    <property type="match status" value="1"/>
</dbReference>
<proteinExistence type="predicted"/>
<evidence type="ECO:0000313" key="2">
    <source>
        <dbReference type="EMBL" id="WAC03292.1"/>
    </source>
</evidence>
<dbReference type="EMBL" id="CP113088">
    <property type="protein sequence ID" value="WAC03292.1"/>
    <property type="molecule type" value="Genomic_DNA"/>
</dbReference>
<dbReference type="InterPro" id="IPR005135">
    <property type="entry name" value="Endo/exonuclease/phosphatase"/>
</dbReference>
<dbReference type="SUPFAM" id="SSF56219">
    <property type="entry name" value="DNase I-like"/>
    <property type="match status" value="1"/>
</dbReference>
<evidence type="ECO:0000313" key="3">
    <source>
        <dbReference type="Proteomes" id="UP001164705"/>
    </source>
</evidence>
<dbReference type="Gene3D" id="3.60.10.10">
    <property type="entry name" value="Endonuclease/exonuclease/phosphatase"/>
    <property type="match status" value="1"/>
</dbReference>
<keyword evidence="3" id="KW-1185">Reference proteome</keyword>
<dbReference type="AlphaFoldDB" id="A0A9E8MX42"/>
<dbReference type="RefSeq" id="WP_267677870.1">
    <property type="nucleotide sequence ID" value="NZ_CP113088.1"/>
</dbReference>
<organism evidence="2 3">
    <name type="scientific">Lacinutrix neustonica</name>
    <dbReference type="NCBI Taxonomy" id="2980107"/>
    <lineage>
        <taxon>Bacteria</taxon>
        <taxon>Pseudomonadati</taxon>
        <taxon>Bacteroidota</taxon>
        <taxon>Flavobacteriia</taxon>
        <taxon>Flavobacteriales</taxon>
        <taxon>Flavobacteriaceae</taxon>
        <taxon>Lacinutrix</taxon>
    </lineage>
</organism>
<feature type="domain" description="Endonuclease/exonuclease/phosphatase" evidence="1">
    <location>
        <begin position="2"/>
        <end position="71"/>
    </location>
</feature>
<name>A0A9E8MX42_9FLAO</name>
<keyword evidence="2" id="KW-0540">Nuclease</keyword>
<keyword evidence="2" id="KW-0378">Hydrolase</keyword>
<gene>
    <name evidence="2" type="ORF">N7U66_06925</name>
</gene>
<dbReference type="Proteomes" id="UP001164705">
    <property type="component" value="Chromosome"/>
</dbReference>
<accession>A0A9E8MX42</accession>
<evidence type="ECO:0000259" key="1">
    <source>
        <dbReference type="Pfam" id="PF03372"/>
    </source>
</evidence>
<sequence>MIVCGDFNNTAFSYVYKKIKGDLKDTFKVAGNGFGRTYNFKFFPMRIDFILVDKAFSINGFKTYNVQYSDHYPVMATLSLP</sequence>